<dbReference type="CDD" id="cd01299">
    <property type="entry name" value="Met_dep_hydrolase_A"/>
    <property type="match status" value="1"/>
</dbReference>
<evidence type="ECO:0000313" key="2">
    <source>
        <dbReference type="EMBL" id="MFD0921904.1"/>
    </source>
</evidence>
<dbReference type="Gene3D" id="2.30.40.10">
    <property type="entry name" value="Urease, subunit C, domain 1"/>
    <property type="match status" value="1"/>
</dbReference>
<dbReference type="RefSeq" id="WP_263253292.1">
    <property type="nucleotide sequence ID" value="NZ_BAABLT010000051.1"/>
</dbReference>
<comment type="caution">
    <text evidence="2">The sequence shown here is derived from an EMBL/GenBank/DDBJ whole genome shotgun (WGS) entry which is preliminary data.</text>
</comment>
<reference evidence="3" key="1">
    <citation type="journal article" date="2019" name="Int. J. Syst. Evol. Microbiol.">
        <title>The Global Catalogue of Microorganisms (GCM) 10K type strain sequencing project: providing services to taxonomists for standard genome sequencing and annotation.</title>
        <authorList>
            <consortium name="The Broad Institute Genomics Platform"/>
            <consortium name="The Broad Institute Genome Sequencing Center for Infectious Disease"/>
            <person name="Wu L."/>
            <person name="Ma J."/>
        </authorList>
    </citation>
    <scope>NUCLEOTIDE SEQUENCE [LARGE SCALE GENOMIC DNA]</scope>
    <source>
        <strain evidence="3">CCUG 56401</strain>
    </source>
</reference>
<dbReference type="SUPFAM" id="SSF51338">
    <property type="entry name" value="Composite domain of metallo-dependent hydrolases"/>
    <property type="match status" value="2"/>
</dbReference>
<proteinExistence type="predicted"/>
<feature type="domain" description="Amidohydrolase-related" evidence="1">
    <location>
        <begin position="57"/>
        <end position="381"/>
    </location>
</feature>
<protein>
    <submittedName>
        <fullName evidence="2">Amidohydrolase family protein</fullName>
    </submittedName>
</protein>
<gene>
    <name evidence="2" type="ORF">ACFQ16_19345</name>
</gene>
<dbReference type="InterPro" id="IPR057744">
    <property type="entry name" value="OTAase-like"/>
</dbReference>
<dbReference type="SUPFAM" id="SSF51556">
    <property type="entry name" value="Metallo-dependent hydrolases"/>
    <property type="match status" value="1"/>
</dbReference>
<dbReference type="InterPro" id="IPR011059">
    <property type="entry name" value="Metal-dep_hydrolase_composite"/>
</dbReference>
<dbReference type="Pfam" id="PF01979">
    <property type="entry name" value="Amidohydro_1"/>
    <property type="match status" value="1"/>
</dbReference>
<dbReference type="InterPro" id="IPR051781">
    <property type="entry name" value="Metallo-dep_Hydrolase"/>
</dbReference>
<evidence type="ECO:0000259" key="1">
    <source>
        <dbReference type="Pfam" id="PF01979"/>
    </source>
</evidence>
<dbReference type="InterPro" id="IPR032466">
    <property type="entry name" value="Metal_Hydrolase"/>
</dbReference>
<evidence type="ECO:0000313" key="3">
    <source>
        <dbReference type="Proteomes" id="UP001597018"/>
    </source>
</evidence>
<dbReference type="PANTHER" id="PTHR43135:SF3">
    <property type="entry name" value="ALPHA-D-RIBOSE 1-METHYLPHOSPHONATE 5-TRIPHOSPHATE DIPHOSPHATASE"/>
    <property type="match status" value="1"/>
</dbReference>
<organism evidence="2 3">
    <name type="scientific">Saccharopolyspora rosea</name>
    <dbReference type="NCBI Taxonomy" id="524884"/>
    <lineage>
        <taxon>Bacteria</taxon>
        <taxon>Bacillati</taxon>
        <taxon>Actinomycetota</taxon>
        <taxon>Actinomycetes</taxon>
        <taxon>Pseudonocardiales</taxon>
        <taxon>Pseudonocardiaceae</taxon>
        <taxon>Saccharopolyspora</taxon>
    </lineage>
</organism>
<keyword evidence="3" id="KW-1185">Reference proteome</keyword>
<accession>A0ABW3FVP8</accession>
<dbReference type="InterPro" id="IPR006680">
    <property type="entry name" value="Amidohydro-rel"/>
</dbReference>
<dbReference type="PANTHER" id="PTHR43135">
    <property type="entry name" value="ALPHA-D-RIBOSE 1-METHYLPHOSPHONATE 5-TRIPHOSPHATE DIPHOSPHATASE"/>
    <property type="match status" value="1"/>
</dbReference>
<dbReference type="Gene3D" id="3.20.20.140">
    <property type="entry name" value="Metal-dependent hydrolases"/>
    <property type="match status" value="1"/>
</dbReference>
<dbReference type="Proteomes" id="UP001597018">
    <property type="component" value="Unassembled WGS sequence"/>
</dbReference>
<name>A0ABW3FVP8_9PSEU</name>
<dbReference type="EMBL" id="JBHTIW010000016">
    <property type="protein sequence ID" value="MFD0921904.1"/>
    <property type="molecule type" value="Genomic_DNA"/>
</dbReference>
<sequence>MQHVITAGKILLGPVGEIVSDGAVLVEDDRIIAVGPREAVGRRADEHAERHDFPHHTVLPGLIDCHVHLALDTSDAVVDHLLDTDDTDLLLGMAGRAQLALRAGVTTVRDLGDRSGLAVRVRDAIARGDLAGPRVVCSGPPLTLPRGHCWFFGGEVDGPDEIRRRIARNAELGVDLIKVMASGGQITPNSPPSWQSQFSTDELKLVVAEADRHGLAVAAHAHGTEAIASAAEAGVTTIEHCTWQRAGGEGFDRRDDVARLMAERGIFACVACPPTWRELMERFGPERAAQIGIRIRWLDELGVPLIAGTDAGLRTFYFDDFVRALELYAHLGFAPDRIIEMATTTAARALGLADTTGRIGPGHSADLLVVDGDPLADLGDLRNLRLVFARGTAHQPAP</sequence>